<feature type="transmembrane region" description="Helical" evidence="12">
    <location>
        <begin position="21"/>
        <end position="39"/>
    </location>
</feature>
<evidence type="ECO:0000256" key="11">
    <source>
        <dbReference type="PROSITE-ProRule" id="PRU00421"/>
    </source>
</evidence>
<gene>
    <name evidence="15" type="ORF">HMPREF0202_01596</name>
</gene>
<evidence type="ECO:0000256" key="2">
    <source>
        <dbReference type="ARBA" id="ARBA00022448"/>
    </source>
</evidence>
<evidence type="ECO:0000256" key="6">
    <source>
        <dbReference type="ARBA" id="ARBA00022683"/>
    </source>
</evidence>
<feature type="transmembrane region" description="Helical" evidence="12">
    <location>
        <begin position="51"/>
        <end position="71"/>
    </location>
</feature>
<dbReference type="InterPro" id="IPR003352">
    <property type="entry name" value="PTS_EIIC"/>
</dbReference>
<evidence type="ECO:0000256" key="1">
    <source>
        <dbReference type="ARBA" id="ARBA00004651"/>
    </source>
</evidence>
<dbReference type="PROSITE" id="PS01035">
    <property type="entry name" value="PTS_EIIB_TYPE_1_CYS"/>
    <property type="match status" value="1"/>
</dbReference>
<dbReference type="GO" id="GO:0016301">
    <property type="term" value="F:kinase activity"/>
    <property type="evidence" value="ECO:0007669"/>
    <property type="project" value="UniProtKB-KW"/>
</dbReference>
<dbReference type="PROSITE" id="PS51103">
    <property type="entry name" value="PTS_EIIC_TYPE_1"/>
    <property type="match status" value="1"/>
</dbReference>
<feature type="domain" description="PTS EIIB type-1" evidence="13">
    <location>
        <begin position="426"/>
        <end position="504"/>
    </location>
</feature>
<dbReference type="eggNOG" id="COG1263">
    <property type="taxonomic scope" value="Bacteria"/>
</dbReference>
<keyword evidence="6" id="KW-0598">Phosphotransferase system</keyword>
<dbReference type="InterPro" id="IPR018113">
    <property type="entry name" value="PTrfase_EIIB_Cys"/>
</dbReference>
<protein>
    <submittedName>
        <fullName evidence="15">Uncharacterized protein</fullName>
    </submittedName>
</protein>
<organism evidence="15 16">
    <name type="scientific">Cetobacterium somerae ATCC BAA-474</name>
    <dbReference type="NCBI Taxonomy" id="1319815"/>
    <lineage>
        <taxon>Bacteria</taxon>
        <taxon>Fusobacteriati</taxon>
        <taxon>Fusobacteriota</taxon>
        <taxon>Fusobacteriia</taxon>
        <taxon>Fusobacteriales</taxon>
        <taxon>Fusobacteriaceae</taxon>
        <taxon>Cetobacterium</taxon>
    </lineage>
</organism>
<keyword evidence="5" id="KW-0808">Transferase</keyword>
<feature type="transmembrane region" description="Helical" evidence="12">
    <location>
        <begin position="378"/>
        <end position="400"/>
    </location>
</feature>
<keyword evidence="10 12" id="KW-0472">Membrane</keyword>
<feature type="transmembrane region" description="Helical" evidence="12">
    <location>
        <begin position="157"/>
        <end position="177"/>
    </location>
</feature>
<dbReference type="CDD" id="cd00212">
    <property type="entry name" value="PTS_IIB_glc"/>
    <property type="match status" value="1"/>
</dbReference>
<evidence type="ECO:0000256" key="12">
    <source>
        <dbReference type="SAM" id="Phobius"/>
    </source>
</evidence>
<dbReference type="GO" id="GO:0008982">
    <property type="term" value="F:protein-N(PI)-phosphohistidine-sugar phosphotransferase activity"/>
    <property type="evidence" value="ECO:0007669"/>
    <property type="project" value="InterPro"/>
</dbReference>
<keyword evidence="9 12" id="KW-1133">Transmembrane helix</keyword>
<reference evidence="15 16" key="1">
    <citation type="submission" date="2013-08" db="EMBL/GenBank/DDBJ databases">
        <authorList>
            <person name="Weinstock G."/>
            <person name="Sodergren E."/>
            <person name="Wylie T."/>
            <person name="Fulton L."/>
            <person name="Fulton R."/>
            <person name="Fronick C."/>
            <person name="O'Laughlin M."/>
            <person name="Godfrey J."/>
            <person name="Miner T."/>
            <person name="Herter B."/>
            <person name="Appelbaum E."/>
            <person name="Cordes M."/>
            <person name="Lek S."/>
            <person name="Wollam A."/>
            <person name="Pepin K.H."/>
            <person name="Palsikar V.B."/>
            <person name="Mitreva M."/>
            <person name="Wilson R.K."/>
        </authorList>
    </citation>
    <scope>NUCLEOTIDE SEQUENCE [LARGE SCALE GENOMIC DNA]</scope>
    <source>
        <strain evidence="15 16">ATCC BAA-474</strain>
    </source>
</reference>
<dbReference type="GO" id="GO:0090563">
    <property type="term" value="F:protein-phosphocysteine-sugar phosphotransferase activity"/>
    <property type="evidence" value="ECO:0007669"/>
    <property type="project" value="TreeGrafter"/>
</dbReference>
<evidence type="ECO:0000256" key="9">
    <source>
        <dbReference type="ARBA" id="ARBA00022989"/>
    </source>
</evidence>
<feature type="transmembrane region" description="Helical" evidence="12">
    <location>
        <begin position="119"/>
        <end position="137"/>
    </location>
</feature>
<evidence type="ECO:0000256" key="4">
    <source>
        <dbReference type="ARBA" id="ARBA00022597"/>
    </source>
</evidence>
<dbReference type="Pfam" id="PF02378">
    <property type="entry name" value="PTS_EIIC"/>
    <property type="match status" value="1"/>
</dbReference>
<comment type="caution">
    <text evidence="15">The sequence shown here is derived from an EMBL/GenBank/DDBJ whole genome shotgun (WGS) entry which is preliminary data.</text>
</comment>
<evidence type="ECO:0000256" key="8">
    <source>
        <dbReference type="ARBA" id="ARBA00022777"/>
    </source>
</evidence>
<dbReference type="InterPro" id="IPR001996">
    <property type="entry name" value="PTS_IIB_1"/>
</dbReference>
<dbReference type="InterPro" id="IPR036878">
    <property type="entry name" value="Glu_permease_IIB"/>
</dbReference>
<dbReference type="GO" id="GO:0005886">
    <property type="term" value="C:plasma membrane"/>
    <property type="evidence" value="ECO:0007669"/>
    <property type="project" value="UniProtKB-SubCell"/>
</dbReference>
<dbReference type="InterPro" id="IPR050429">
    <property type="entry name" value="PTS_Glucose_EIICBA"/>
</dbReference>
<dbReference type="NCBIfam" id="TIGR00826">
    <property type="entry name" value="EIIB_glc"/>
    <property type="match status" value="1"/>
</dbReference>
<feature type="transmembrane region" description="Helical" evidence="12">
    <location>
        <begin position="297"/>
        <end position="314"/>
    </location>
</feature>
<evidence type="ECO:0000256" key="3">
    <source>
        <dbReference type="ARBA" id="ARBA00022475"/>
    </source>
</evidence>
<sequence length="504" mass="54985">MFNKREENEMKIFSNLQKIGKALMLPISILPAAGILLAFGDRLNLPLMTNAGGILFDNLPLLFAVGAAVGLAGESGIAALASIVAILIINSTAGIVAGVTPEMASQGGAYASVMGIPTLQSGIFSGLISGVLAATMYNKFFNIKLPDFLGFFSGKRFVPIITALFAFLIGLGFPFVWEPIQNTIGLLSKLANGENQALSTFIFGFTERALIPTGLHHIFYSPYWFNFGEYTTQSGNIINGDQAIWFKMFEEGIKSFSSESYKNAGKFLQGEYPLMLMALPAAGLAMYHEALPKNKKLVAGILLSAAFTCFLTGITEPIEFTFIFVAPVLYLFNAIFAGISYMMMYLLNVHIAKSFSAGFIDFLSFGILPSFSGYETNYIMVLVFGTVMAMCYYFGFRFLIRKFDLKTPGREVINDSENQNDNFTDKEIAAMAINYLGGNENITSIDYCITRLRVEVKDTSLVDEAGFKKLGSSGTIKVGKYGVQVIFGAKAQFIAGDIKNLLKN</sequence>
<feature type="transmembrane region" description="Helical" evidence="12">
    <location>
        <begin position="320"/>
        <end position="343"/>
    </location>
</feature>
<dbReference type="GO" id="GO:0009401">
    <property type="term" value="P:phosphoenolpyruvate-dependent sugar phosphotransferase system"/>
    <property type="evidence" value="ECO:0007669"/>
    <property type="project" value="UniProtKB-KW"/>
</dbReference>
<keyword evidence="7 12" id="KW-0812">Transmembrane</keyword>
<feature type="domain" description="PTS EIIC type-1" evidence="14">
    <location>
        <begin position="10"/>
        <end position="412"/>
    </location>
</feature>
<evidence type="ECO:0000256" key="5">
    <source>
        <dbReference type="ARBA" id="ARBA00022679"/>
    </source>
</evidence>
<evidence type="ECO:0000256" key="7">
    <source>
        <dbReference type="ARBA" id="ARBA00022692"/>
    </source>
</evidence>
<dbReference type="SUPFAM" id="SSF55604">
    <property type="entry name" value="Glucose permease domain IIB"/>
    <property type="match status" value="1"/>
</dbReference>
<evidence type="ECO:0000259" key="13">
    <source>
        <dbReference type="PROSITE" id="PS51098"/>
    </source>
</evidence>
<dbReference type="EMBL" id="AXZF01000062">
    <property type="protein sequence ID" value="ERT68516.1"/>
    <property type="molecule type" value="Genomic_DNA"/>
</dbReference>
<dbReference type="STRING" id="1319815.HMPREF0202_01596"/>
<dbReference type="Proteomes" id="UP000017081">
    <property type="component" value="Unassembled WGS sequence"/>
</dbReference>
<keyword evidence="4" id="KW-0762">Sugar transport</keyword>
<keyword evidence="16" id="KW-1185">Reference proteome</keyword>
<feature type="transmembrane region" description="Helical" evidence="12">
    <location>
        <begin position="355"/>
        <end position="372"/>
    </location>
</feature>
<name>U7VAG8_9FUSO</name>
<dbReference type="PANTHER" id="PTHR30009:SF20">
    <property type="entry name" value="PTS SYSTEM GLUCOSE-SPECIFIC EIICB COMPONENT-RELATED"/>
    <property type="match status" value="1"/>
</dbReference>
<keyword evidence="3" id="KW-1003">Cell membrane</keyword>
<keyword evidence="8" id="KW-0418">Kinase</keyword>
<evidence type="ECO:0000313" key="16">
    <source>
        <dbReference type="Proteomes" id="UP000017081"/>
    </source>
</evidence>
<dbReference type="Gene3D" id="3.30.1360.60">
    <property type="entry name" value="Glucose permease domain IIB"/>
    <property type="match status" value="1"/>
</dbReference>
<feature type="active site" description="Phosphocysteine intermediate; for EIIB activity" evidence="11">
    <location>
        <position position="448"/>
    </location>
</feature>
<dbReference type="Pfam" id="PF00367">
    <property type="entry name" value="PTS_EIIB"/>
    <property type="match status" value="1"/>
</dbReference>
<feature type="transmembrane region" description="Helical" evidence="12">
    <location>
        <begin position="78"/>
        <end position="99"/>
    </location>
</feature>
<dbReference type="HOGENOM" id="CLU_012312_1_0_0"/>
<evidence type="ECO:0000313" key="15">
    <source>
        <dbReference type="EMBL" id="ERT68516.1"/>
    </source>
</evidence>
<dbReference type="AlphaFoldDB" id="U7VAG8"/>
<proteinExistence type="predicted"/>
<dbReference type="PANTHER" id="PTHR30009">
    <property type="entry name" value="CYTOCHROME C-TYPE SYNTHESIS PROTEIN AND PTS TRANSMEMBRANE COMPONENT"/>
    <property type="match status" value="1"/>
</dbReference>
<feature type="transmembrane region" description="Helical" evidence="12">
    <location>
        <begin position="272"/>
        <end position="290"/>
    </location>
</feature>
<accession>U7VAG8</accession>
<dbReference type="PATRIC" id="fig|1319815.3.peg.1540"/>
<evidence type="ECO:0000256" key="10">
    <source>
        <dbReference type="ARBA" id="ARBA00023136"/>
    </source>
</evidence>
<evidence type="ECO:0000259" key="14">
    <source>
        <dbReference type="PROSITE" id="PS51103"/>
    </source>
</evidence>
<dbReference type="PROSITE" id="PS51098">
    <property type="entry name" value="PTS_EIIB_TYPE_1"/>
    <property type="match status" value="1"/>
</dbReference>
<dbReference type="InterPro" id="IPR013013">
    <property type="entry name" value="PTS_EIIC_1"/>
</dbReference>
<comment type="subcellular location">
    <subcellularLocation>
        <location evidence="1">Cell membrane</location>
        <topology evidence="1">Multi-pass membrane protein</topology>
    </subcellularLocation>
</comment>
<keyword evidence="2" id="KW-0813">Transport</keyword>
<dbReference type="eggNOG" id="COG1264">
    <property type="taxonomic scope" value="Bacteria"/>
</dbReference>